<dbReference type="EMBL" id="JAJUWU010000017">
    <property type="protein sequence ID" value="MCE7029587.1"/>
    <property type="molecule type" value="Genomic_DNA"/>
</dbReference>
<dbReference type="AlphaFoldDB" id="A0A9X1P1C4"/>
<dbReference type="RefSeq" id="WP_233720579.1">
    <property type="nucleotide sequence ID" value="NZ_JAJUWU010000017.1"/>
</dbReference>
<dbReference type="PROSITE" id="PS51318">
    <property type="entry name" value="TAT"/>
    <property type="match status" value="1"/>
</dbReference>
<keyword evidence="3" id="KW-1185">Reference proteome</keyword>
<reference evidence="2" key="1">
    <citation type="submission" date="2022-01" db="EMBL/GenBank/DDBJ databases">
        <title>Jiella avicenniae sp. nov., a novel endophytic bacterium isolated from bark of Avicennia marina.</title>
        <authorList>
            <person name="Tuo L."/>
        </authorList>
    </citation>
    <scope>NUCLEOTIDE SEQUENCE</scope>
    <source>
        <strain evidence="2">CBK1P-4</strain>
    </source>
</reference>
<dbReference type="SUPFAM" id="SSF50891">
    <property type="entry name" value="Cyclophilin-like"/>
    <property type="match status" value="1"/>
</dbReference>
<dbReference type="Proteomes" id="UP001139035">
    <property type="component" value="Unassembled WGS sequence"/>
</dbReference>
<organism evidence="2 3">
    <name type="scientific">Jiella avicenniae</name>
    <dbReference type="NCBI Taxonomy" id="2907202"/>
    <lineage>
        <taxon>Bacteria</taxon>
        <taxon>Pseudomonadati</taxon>
        <taxon>Pseudomonadota</taxon>
        <taxon>Alphaproteobacteria</taxon>
        <taxon>Hyphomicrobiales</taxon>
        <taxon>Aurantimonadaceae</taxon>
        <taxon>Jiella</taxon>
    </lineage>
</organism>
<comment type="caution">
    <text evidence="2">The sequence shown here is derived from an EMBL/GenBank/DDBJ whole genome shotgun (WGS) entry which is preliminary data.</text>
</comment>
<accession>A0A9X1P1C4</accession>
<protein>
    <submittedName>
        <fullName evidence="2">MFS transporter</fullName>
    </submittedName>
</protein>
<gene>
    <name evidence="2" type="ORF">LZD57_16475</name>
</gene>
<evidence type="ECO:0000313" key="2">
    <source>
        <dbReference type="EMBL" id="MCE7029587.1"/>
    </source>
</evidence>
<name>A0A9X1P1C4_9HYPH</name>
<dbReference type="InterPro" id="IPR006311">
    <property type="entry name" value="TAT_signal"/>
</dbReference>
<evidence type="ECO:0000313" key="3">
    <source>
        <dbReference type="Proteomes" id="UP001139035"/>
    </source>
</evidence>
<dbReference type="Pfam" id="PF18050">
    <property type="entry name" value="Cyclophil_like2"/>
    <property type="match status" value="1"/>
</dbReference>
<sequence length="156" mass="17760">MTSNHVSISRRTLIGAAIGSAVWPGLAWAQSDGAQAEEVFMTIRCRFGDHDFTVDLYDGRAARDFAAMLPLELPIKDFSNNEKIAYLPEKLTLEGRRDIENEAPGDLCYFIPWGNLAFFYGDYTYRDDLIRLGRMKNWQEPLADRGEYTLRIEAVS</sequence>
<proteinExistence type="predicted"/>
<dbReference type="Gene3D" id="2.40.100.20">
    <property type="match status" value="1"/>
</dbReference>
<dbReference type="InterPro" id="IPR041183">
    <property type="entry name" value="Cyclophilin-like"/>
</dbReference>
<evidence type="ECO:0000259" key="1">
    <source>
        <dbReference type="Pfam" id="PF18050"/>
    </source>
</evidence>
<dbReference type="InterPro" id="IPR029000">
    <property type="entry name" value="Cyclophilin-like_dom_sf"/>
</dbReference>
<feature type="domain" description="Cyclophilin-like" evidence="1">
    <location>
        <begin position="46"/>
        <end position="153"/>
    </location>
</feature>